<name>A0A7D4QK84_9MICO</name>
<accession>A0A7D4QK84</accession>
<sequence length="195" mass="20840">MPPSDLAPAGVRLRVGSVARDPGTEARAWVRELVTELGAPWRGFAEVPRGTKPLLADGPPGWDIGIAHSGPWVVAGVAQSGRLGVDIEAVAPVFDQPALVRRLCSPAERETIDRMDAATRRIRLTRLWTIKESFAKALGVGLALDFTTIEADTLGEQSGLRSVRTASLDGGRVMIAVTWVDDAPLSMPIRMRAAA</sequence>
<dbReference type="GO" id="GO:0000287">
    <property type="term" value="F:magnesium ion binding"/>
    <property type="evidence" value="ECO:0007669"/>
    <property type="project" value="InterPro"/>
</dbReference>
<evidence type="ECO:0000259" key="3">
    <source>
        <dbReference type="Pfam" id="PF01648"/>
    </source>
</evidence>
<reference evidence="4 5" key="1">
    <citation type="submission" date="2020-05" db="EMBL/GenBank/DDBJ databases">
        <title>Strain PA2F3 complete genome.</title>
        <authorList>
            <person name="Kim Y.-S."/>
            <person name="Kim S.-J."/>
            <person name="Jung H.-k."/>
            <person name="Kim S.-E."/>
            <person name="Kim K.-H."/>
        </authorList>
    </citation>
    <scope>NUCLEOTIDE SEQUENCE [LARGE SCALE GENOMIC DNA]</scope>
    <source>
        <strain evidence="4 5">PA2F3</strain>
    </source>
</reference>
<dbReference type="SUPFAM" id="SSF56214">
    <property type="entry name" value="4'-phosphopantetheinyl transferase"/>
    <property type="match status" value="1"/>
</dbReference>
<dbReference type="InterPro" id="IPR037143">
    <property type="entry name" value="4-PPantetheinyl_Trfase_dom_sf"/>
</dbReference>
<feature type="domain" description="4'-phosphopantetheinyl transferase" evidence="3">
    <location>
        <begin position="83"/>
        <end position="159"/>
    </location>
</feature>
<dbReference type="PANTHER" id="PTHR12215:SF10">
    <property type="entry name" value="L-AMINOADIPATE-SEMIALDEHYDE DEHYDROGENASE-PHOSPHOPANTETHEINYL TRANSFERASE"/>
    <property type="match status" value="1"/>
</dbReference>
<dbReference type="GO" id="GO:0019878">
    <property type="term" value="P:lysine biosynthetic process via aminoadipic acid"/>
    <property type="evidence" value="ECO:0007669"/>
    <property type="project" value="TreeGrafter"/>
</dbReference>
<dbReference type="GO" id="GO:0008897">
    <property type="term" value="F:holo-[acyl-carrier-protein] synthase activity"/>
    <property type="evidence" value="ECO:0007669"/>
    <property type="project" value="InterPro"/>
</dbReference>
<dbReference type="InterPro" id="IPR050559">
    <property type="entry name" value="P-Pant_transferase_sf"/>
</dbReference>
<dbReference type="Pfam" id="PF01648">
    <property type="entry name" value="ACPS"/>
    <property type="match status" value="1"/>
</dbReference>
<dbReference type="GO" id="GO:0005829">
    <property type="term" value="C:cytosol"/>
    <property type="evidence" value="ECO:0007669"/>
    <property type="project" value="TreeGrafter"/>
</dbReference>
<protein>
    <submittedName>
        <fullName evidence="4">4'-phosphopantetheinyl transferase superfamily protein</fullName>
    </submittedName>
</protein>
<evidence type="ECO:0000313" key="4">
    <source>
        <dbReference type="EMBL" id="QKJ20296.1"/>
    </source>
</evidence>
<organism evidence="4 5">
    <name type="scientific">Microbacterium hominis</name>
    <dbReference type="NCBI Taxonomy" id="162426"/>
    <lineage>
        <taxon>Bacteria</taxon>
        <taxon>Bacillati</taxon>
        <taxon>Actinomycetota</taxon>
        <taxon>Actinomycetes</taxon>
        <taxon>Micrococcales</taxon>
        <taxon>Microbacteriaceae</taxon>
        <taxon>Microbacterium</taxon>
    </lineage>
</organism>
<evidence type="ECO:0000256" key="2">
    <source>
        <dbReference type="ARBA" id="ARBA00022679"/>
    </source>
</evidence>
<dbReference type="RefSeq" id="WP_172990731.1">
    <property type="nucleotide sequence ID" value="NZ_CP054038.1"/>
</dbReference>
<proteinExistence type="inferred from homology"/>
<gene>
    <name evidence="4" type="ORF">HQM25_13630</name>
</gene>
<dbReference type="AlphaFoldDB" id="A0A7D4QK84"/>
<dbReference type="Gene3D" id="3.90.470.20">
    <property type="entry name" value="4'-phosphopantetheinyl transferase domain"/>
    <property type="match status" value="1"/>
</dbReference>
<dbReference type="PANTHER" id="PTHR12215">
    <property type="entry name" value="PHOSPHOPANTETHEINE TRANSFERASE"/>
    <property type="match status" value="1"/>
</dbReference>
<evidence type="ECO:0000256" key="1">
    <source>
        <dbReference type="ARBA" id="ARBA00010990"/>
    </source>
</evidence>
<keyword evidence="2 4" id="KW-0808">Transferase</keyword>
<dbReference type="EMBL" id="CP054038">
    <property type="protein sequence ID" value="QKJ20296.1"/>
    <property type="molecule type" value="Genomic_DNA"/>
</dbReference>
<comment type="similarity">
    <text evidence="1">Belongs to the P-Pant transferase superfamily. Gsp/Sfp/HetI/AcpT family.</text>
</comment>
<dbReference type="InterPro" id="IPR008278">
    <property type="entry name" value="4-PPantetheinyl_Trfase_dom"/>
</dbReference>
<evidence type="ECO:0000313" key="5">
    <source>
        <dbReference type="Proteomes" id="UP000502498"/>
    </source>
</evidence>
<dbReference type="Proteomes" id="UP000502498">
    <property type="component" value="Chromosome"/>
</dbReference>